<evidence type="ECO:0000313" key="5">
    <source>
        <dbReference type="EMBL" id="MEK8089610.1"/>
    </source>
</evidence>
<evidence type="ECO:0000256" key="2">
    <source>
        <dbReference type="ARBA" id="ARBA00034247"/>
    </source>
</evidence>
<dbReference type="PANTHER" id="PTHR45138:SF9">
    <property type="entry name" value="DIGUANYLATE CYCLASE DGCM-RELATED"/>
    <property type="match status" value="1"/>
</dbReference>
<keyword evidence="6" id="KW-1185">Reference proteome</keyword>
<gene>
    <name evidence="5" type="ORF">WOB96_07505</name>
</gene>
<dbReference type="Pfam" id="PF00990">
    <property type="entry name" value="GGDEF"/>
    <property type="match status" value="1"/>
</dbReference>
<comment type="caution">
    <text evidence="5">The sequence shown here is derived from an EMBL/GenBank/DDBJ whole genome shotgun (WGS) entry which is preliminary data.</text>
</comment>
<keyword evidence="5" id="KW-0548">Nucleotidyltransferase</keyword>
<dbReference type="SUPFAM" id="SSF55073">
    <property type="entry name" value="Nucleotide cyclase"/>
    <property type="match status" value="1"/>
</dbReference>
<proteinExistence type="predicted"/>
<dbReference type="EC" id="2.7.7.65" evidence="1"/>
<feature type="domain" description="GGDEF" evidence="4">
    <location>
        <begin position="189"/>
        <end position="309"/>
    </location>
</feature>
<dbReference type="GO" id="GO:0052621">
    <property type="term" value="F:diguanylate cyclase activity"/>
    <property type="evidence" value="ECO:0007669"/>
    <property type="project" value="UniProtKB-EC"/>
</dbReference>
<accession>A0ABU9DAA5</accession>
<evidence type="ECO:0000259" key="4">
    <source>
        <dbReference type="PROSITE" id="PS50887"/>
    </source>
</evidence>
<dbReference type="NCBIfam" id="TIGR00254">
    <property type="entry name" value="GGDEF"/>
    <property type="match status" value="1"/>
</dbReference>
<dbReference type="PROSITE" id="PS50887">
    <property type="entry name" value="GGDEF"/>
    <property type="match status" value="1"/>
</dbReference>
<sequence length="309" mass="35138">MSETFPLLHWHLVVEPDLQRLSCLLMETGQELGCPTLPLAERVLALMPLLREELQGQGPPLAVHLLAQAQGCVLRFGEPDRVFRLLAFIQPPATEQLSVLRERLRHKTERTDPELLRRQNEAIAARLEEARQRAEQELRAMEQVLESKQRALSETLHRAEHDALTGLYNRGAFDLHLDHAFRRARRQQEPLTLLFLDLDMFKQVNDTHGHAYGDQWLCRMADTMRAAIRLDVDEAFRFGGDEFALLIFADKGIAERAAGRILSGMDGLVSIGIASLRDSDIDPKQFTARADAALYEAKRQGRGRYRHAP</sequence>
<feature type="coiled-coil region" evidence="3">
    <location>
        <begin position="117"/>
        <end position="151"/>
    </location>
</feature>
<dbReference type="PANTHER" id="PTHR45138">
    <property type="entry name" value="REGULATORY COMPONENTS OF SENSORY TRANSDUCTION SYSTEM"/>
    <property type="match status" value="1"/>
</dbReference>
<dbReference type="CDD" id="cd01949">
    <property type="entry name" value="GGDEF"/>
    <property type="match status" value="1"/>
</dbReference>
<dbReference type="Gene3D" id="3.30.70.270">
    <property type="match status" value="1"/>
</dbReference>
<evidence type="ECO:0000256" key="3">
    <source>
        <dbReference type="SAM" id="Coils"/>
    </source>
</evidence>
<name>A0ABU9DAA5_9PROT</name>
<keyword evidence="5" id="KW-0808">Transferase</keyword>
<dbReference type="InterPro" id="IPR000160">
    <property type="entry name" value="GGDEF_dom"/>
</dbReference>
<dbReference type="InterPro" id="IPR050469">
    <property type="entry name" value="Diguanylate_Cyclase"/>
</dbReference>
<dbReference type="EMBL" id="JBBPCO010000006">
    <property type="protein sequence ID" value="MEK8089610.1"/>
    <property type="molecule type" value="Genomic_DNA"/>
</dbReference>
<dbReference type="InterPro" id="IPR043128">
    <property type="entry name" value="Rev_trsase/Diguanyl_cyclase"/>
</dbReference>
<dbReference type="SMART" id="SM00267">
    <property type="entry name" value="GGDEF"/>
    <property type="match status" value="1"/>
</dbReference>
<evidence type="ECO:0000256" key="1">
    <source>
        <dbReference type="ARBA" id="ARBA00012528"/>
    </source>
</evidence>
<dbReference type="RefSeq" id="WP_341370664.1">
    <property type="nucleotide sequence ID" value="NZ_JBBPCO010000006.1"/>
</dbReference>
<evidence type="ECO:0000313" key="6">
    <source>
        <dbReference type="Proteomes" id="UP001446205"/>
    </source>
</evidence>
<dbReference type="Proteomes" id="UP001446205">
    <property type="component" value="Unassembled WGS sequence"/>
</dbReference>
<reference evidence="5 6" key="1">
    <citation type="submission" date="2024-04" db="EMBL/GenBank/DDBJ databases">
        <authorList>
            <person name="Abashina T."/>
            <person name="Shaikin A."/>
        </authorList>
    </citation>
    <scope>NUCLEOTIDE SEQUENCE [LARGE SCALE GENOMIC DNA]</scope>
    <source>
        <strain evidence="5 6">AAFK</strain>
    </source>
</reference>
<organism evidence="5 6">
    <name type="scientific">Thermithiobacillus plumbiphilus</name>
    <dbReference type="NCBI Taxonomy" id="1729899"/>
    <lineage>
        <taxon>Bacteria</taxon>
        <taxon>Pseudomonadati</taxon>
        <taxon>Pseudomonadota</taxon>
        <taxon>Acidithiobacillia</taxon>
        <taxon>Acidithiobacillales</taxon>
        <taxon>Thermithiobacillaceae</taxon>
        <taxon>Thermithiobacillus</taxon>
    </lineage>
</organism>
<dbReference type="InterPro" id="IPR029787">
    <property type="entry name" value="Nucleotide_cyclase"/>
</dbReference>
<comment type="catalytic activity">
    <reaction evidence="2">
        <text>2 GTP = 3',3'-c-di-GMP + 2 diphosphate</text>
        <dbReference type="Rhea" id="RHEA:24898"/>
        <dbReference type="ChEBI" id="CHEBI:33019"/>
        <dbReference type="ChEBI" id="CHEBI:37565"/>
        <dbReference type="ChEBI" id="CHEBI:58805"/>
        <dbReference type="EC" id="2.7.7.65"/>
    </reaction>
</comment>
<protein>
    <recommendedName>
        <fullName evidence="1">diguanylate cyclase</fullName>
        <ecNumber evidence="1">2.7.7.65</ecNumber>
    </recommendedName>
</protein>
<keyword evidence="3" id="KW-0175">Coiled coil</keyword>